<dbReference type="Proteomes" id="UP001500707">
    <property type="component" value="Unassembled WGS sequence"/>
</dbReference>
<keyword evidence="3" id="KW-1185">Reference proteome</keyword>
<accession>A0ABP6XQ65</accession>
<organism evidence="2 3">
    <name type="scientific">Streptomyces osmaniensis</name>
    <dbReference type="NCBI Taxonomy" id="593134"/>
    <lineage>
        <taxon>Bacteria</taxon>
        <taxon>Bacillati</taxon>
        <taxon>Actinomycetota</taxon>
        <taxon>Actinomycetes</taxon>
        <taxon>Kitasatosporales</taxon>
        <taxon>Streptomycetaceae</taxon>
        <taxon>Streptomyces</taxon>
    </lineage>
</organism>
<gene>
    <name evidence="2" type="ORF">GCM10022295_60900</name>
</gene>
<protein>
    <recommendedName>
        <fullName evidence="1">Aminoglycoside phosphotransferase domain-containing protein</fullName>
    </recommendedName>
</protein>
<feature type="domain" description="Aminoglycoside phosphotransferase" evidence="1">
    <location>
        <begin position="72"/>
        <end position="236"/>
    </location>
</feature>
<dbReference type="InterPro" id="IPR002575">
    <property type="entry name" value="Aminoglycoside_PTrfase"/>
</dbReference>
<name>A0ABP6XQ65_9ACTN</name>
<evidence type="ECO:0000313" key="3">
    <source>
        <dbReference type="Proteomes" id="UP001500707"/>
    </source>
</evidence>
<evidence type="ECO:0000313" key="2">
    <source>
        <dbReference type="EMBL" id="GAA3570802.1"/>
    </source>
</evidence>
<comment type="caution">
    <text evidence="2">The sequence shown here is derived from an EMBL/GenBank/DDBJ whole genome shotgun (WGS) entry which is preliminary data.</text>
</comment>
<reference evidence="3" key="1">
    <citation type="journal article" date="2019" name="Int. J. Syst. Evol. Microbiol.">
        <title>The Global Catalogue of Microorganisms (GCM) 10K type strain sequencing project: providing services to taxonomists for standard genome sequencing and annotation.</title>
        <authorList>
            <consortium name="The Broad Institute Genomics Platform"/>
            <consortium name="The Broad Institute Genome Sequencing Center for Infectious Disease"/>
            <person name="Wu L."/>
            <person name="Ma J."/>
        </authorList>
    </citation>
    <scope>NUCLEOTIDE SEQUENCE [LARGE SCALE GENOMIC DNA]</scope>
    <source>
        <strain evidence="3">JCM 17656</strain>
    </source>
</reference>
<dbReference type="EMBL" id="BAABCE010000012">
    <property type="protein sequence ID" value="GAA3570802.1"/>
    <property type="molecule type" value="Genomic_DNA"/>
</dbReference>
<dbReference type="RefSeq" id="WP_346184396.1">
    <property type="nucleotide sequence ID" value="NZ_BAABCE010000012.1"/>
</dbReference>
<evidence type="ECO:0000259" key="1">
    <source>
        <dbReference type="Pfam" id="PF01636"/>
    </source>
</evidence>
<dbReference type="Gene3D" id="3.90.1200.10">
    <property type="match status" value="1"/>
</dbReference>
<dbReference type="SUPFAM" id="SSF56112">
    <property type="entry name" value="Protein kinase-like (PK-like)"/>
    <property type="match status" value="1"/>
</dbReference>
<proteinExistence type="predicted"/>
<dbReference type="Pfam" id="PF01636">
    <property type="entry name" value="APH"/>
    <property type="match status" value="1"/>
</dbReference>
<dbReference type="InterPro" id="IPR011009">
    <property type="entry name" value="Kinase-like_dom_sf"/>
</dbReference>
<sequence length="358" mass="38395">MSVSTASPLAFPTPASAPVRAERAHGRARAVLRRFAPDYVYCRDGETLLGTNCVIIAVPGPRGTLALRYEPADDAESRDAWIRELTAPYVPDLVARPLRGDLGGLSVPAGGGARFTCSPWIQGRAWRTADAHPAAVAALFRALGDLHTALGKASKHPMWPTGRSGQVYWDMAEVDAAAVRATTADLPRPVAADVASLVEEAVAVRRDLAVEACHGDAHLGNVLQAETPCFIDFDFTRREAGGGSLDFGVLLHRVLQNVITSRRPHETTALIDTAATAYAGGRTFSGVRTAFALAALESVAKRLAIPRLCCPGDPDESYWQEVDGRHRGFLVGLARMARLVRGDRRIYPNEEEQGAGDV</sequence>